<comment type="subcellular location">
    <subcellularLocation>
        <location evidence="1">Membrane</location>
        <topology evidence="1">Multi-pass membrane protein</topology>
    </subcellularLocation>
</comment>
<gene>
    <name evidence="7" type="ORF">TSACC_3144</name>
</gene>
<keyword evidence="7" id="KW-0378">Hydrolase</keyword>
<reference evidence="8" key="1">
    <citation type="journal article" date="2017" name="Genome Announc.">
        <title>Draft Genome Sequence of Terrimicrobium sacchariphilum NM-5T, a Facultative Anaerobic Soil Bacterium of the Class Spartobacteria.</title>
        <authorList>
            <person name="Qiu Y.L."/>
            <person name="Tourlousse D.M."/>
            <person name="Matsuura N."/>
            <person name="Ohashi A."/>
            <person name="Sekiguchi Y."/>
        </authorList>
    </citation>
    <scope>NUCLEOTIDE SEQUENCE [LARGE SCALE GENOMIC DNA]</scope>
    <source>
        <strain evidence="8">NM-5</strain>
    </source>
</reference>
<comment type="caution">
    <text evidence="7">The sequence shown here is derived from an EMBL/GenBank/DDBJ whole genome shotgun (WGS) entry which is preliminary data.</text>
</comment>
<evidence type="ECO:0000256" key="3">
    <source>
        <dbReference type="ARBA" id="ARBA00022989"/>
    </source>
</evidence>
<feature type="domain" description="NfeD-like C-terminal" evidence="6">
    <location>
        <begin position="101"/>
        <end position="154"/>
    </location>
</feature>
<keyword evidence="3 5" id="KW-1133">Transmembrane helix</keyword>
<dbReference type="InterPro" id="IPR012340">
    <property type="entry name" value="NA-bd_OB-fold"/>
</dbReference>
<evidence type="ECO:0000313" key="8">
    <source>
        <dbReference type="Proteomes" id="UP000076023"/>
    </source>
</evidence>
<dbReference type="GO" id="GO:0006508">
    <property type="term" value="P:proteolysis"/>
    <property type="evidence" value="ECO:0007669"/>
    <property type="project" value="UniProtKB-KW"/>
</dbReference>
<dbReference type="PANTHER" id="PTHR33507:SF3">
    <property type="entry name" value="INNER MEMBRANE PROTEIN YBBJ"/>
    <property type="match status" value="1"/>
</dbReference>
<dbReference type="STRING" id="690879.TSACC_3144"/>
<dbReference type="Gene3D" id="2.40.50.140">
    <property type="entry name" value="Nucleic acid-binding proteins"/>
    <property type="match status" value="1"/>
</dbReference>
<feature type="transmembrane region" description="Helical" evidence="5">
    <location>
        <begin position="6"/>
        <end position="24"/>
    </location>
</feature>
<dbReference type="Proteomes" id="UP000076023">
    <property type="component" value="Unassembled WGS sequence"/>
</dbReference>
<feature type="transmembrane region" description="Helical" evidence="5">
    <location>
        <begin position="29"/>
        <end position="46"/>
    </location>
</feature>
<keyword evidence="4 5" id="KW-0472">Membrane</keyword>
<evidence type="ECO:0000313" key="7">
    <source>
        <dbReference type="EMBL" id="GAT35083.1"/>
    </source>
</evidence>
<evidence type="ECO:0000256" key="2">
    <source>
        <dbReference type="ARBA" id="ARBA00022692"/>
    </source>
</evidence>
<keyword evidence="8" id="KW-1185">Reference proteome</keyword>
<evidence type="ECO:0000259" key="6">
    <source>
        <dbReference type="Pfam" id="PF01957"/>
    </source>
</evidence>
<dbReference type="EMBL" id="BDCO01000003">
    <property type="protein sequence ID" value="GAT35083.1"/>
    <property type="molecule type" value="Genomic_DNA"/>
</dbReference>
<organism evidence="7 8">
    <name type="scientific">Terrimicrobium sacchariphilum</name>
    <dbReference type="NCBI Taxonomy" id="690879"/>
    <lineage>
        <taxon>Bacteria</taxon>
        <taxon>Pseudomonadati</taxon>
        <taxon>Verrucomicrobiota</taxon>
        <taxon>Terrimicrobiia</taxon>
        <taxon>Terrimicrobiales</taxon>
        <taxon>Terrimicrobiaceae</taxon>
        <taxon>Terrimicrobium</taxon>
    </lineage>
</organism>
<dbReference type="InterPro" id="IPR052165">
    <property type="entry name" value="Membrane_assoc_protease"/>
</dbReference>
<feature type="transmembrane region" description="Helical" evidence="5">
    <location>
        <begin position="52"/>
        <end position="75"/>
    </location>
</feature>
<keyword evidence="7" id="KW-0645">Protease</keyword>
<dbReference type="Pfam" id="PF01957">
    <property type="entry name" value="NfeD"/>
    <property type="match status" value="1"/>
</dbReference>
<dbReference type="PANTHER" id="PTHR33507">
    <property type="entry name" value="INNER MEMBRANE PROTEIN YBBJ"/>
    <property type="match status" value="1"/>
</dbReference>
<accession>A0A146GD39</accession>
<evidence type="ECO:0000256" key="1">
    <source>
        <dbReference type="ARBA" id="ARBA00004141"/>
    </source>
</evidence>
<dbReference type="GO" id="GO:0008233">
    <property type="term" value="F:peptidase activity"/>
    <property type="evidence" value="ECO:0007669"/>
    <property type="project" value="UniProtKB-KW"/>
</dbReference>
<evidence type="ECO:0000256" key="5">
    <source>
        <dbReference type="SAM" id="Phobius"/>
    </source>
</evidence>
<dbReference type="InterPro" id="IPR002810">
    <property type="entry name" value="NfeD-like_C"/>
</dbReference>
<dbReference type="InParanoid" id="A0A146GD39"/>
<dbReference type="SUPFAM" id="SSF141322">
    <property type="entry name" value="NfeD domain-like"/>
    <property type="match status" value="1"/>
</dbReference>
<dbReference type="OrthoDB" id="9806253at2"/>
<dbReference type="RefSeq" id="WP_075080934.1">
    <property type="nucleotide sequence ID" value="NZ_BDCO01000003.1"/>
</dbReference>
<dbReference type="GO" id="GO:0005886">
    <property type="term" value="C:plasma membrane"/>
    <property type="evidence" value="ECO:0007669"/>
    <property type="project" value="TreeGrafter"/>
</dbReference>
<evidence type="ECO:0000256" key="4">
    <source>
        <dbReference type="ARBA" id="ARBA00023136"/>
    </source>
</evidence>
<dbReference type="AlphaFoldDB" id="A0A146GD39"/>
<keyword evidence="2 5" id="KW-0812">Transmembrane</keyword>
<protein>
    <submittedName>
        <fullName evidence="7">Membrane-bound serine protease</fullName>
    </submittedName>
</protein>
<proteinExistence type="predicted"/>
<name>A0A146GD39_TERSA</name>
<sequence length="163" mass="16970">MAGIEWIIVLGVAGFLLLAAEVFIPGMVLGILGTLSLVASIVIAFLKHGTFVGSITLVIVIVGSIAGFFIWMALFPRTSIGRKMILSTDSGSSSELKADCLLGQIGEALTPLRPAGTILLDGRKLDVISEGELVEAGDAVEIIRHEGLRTIVRKTAGAVGESA</sequence>